<sequence>MEKGTLNYSVSVPSAPPTESSKMENQLDKHFSVGDDDEEQSDEIDPENSKSTRRGKRGGFITIPFIIANEGFERVATYGVLPNMIFYLMKGYNMSFAKGNYALFLWNAANSFTPTIGAFLADSYLGRFLTIVLGCFFSLLGMILLWLTAMIRKAKPLSCNFIPPCQSASSSQIGLLISSFGLMSIGAGGIRGASIAFGADQLDNKSNPNNQRVLESYFGWYYAGTLIGVLIALTGIVYIQDHMGWKIGFGVPVIFMFVSALLFLLAFRLYIRHPPTTSLFTGFARVIVASHRKKKLAYPPADSVRYYHEKGSRYTVPTDRLRFLNKACIIQNPEDVTPSGIAVNPWNLCTVQQVEELKTLIRVIPIWSSGIMLSINTTQGTFPVLQASTMNRHLTSGFEIPSGSFGLFMVITLTLWVLLYDRVLLPFASKIRGKPVRISPKLRIGIGLFLSAITMSVSAIVEHVRRRKAIEQGLLNNPQGLVHMSAMWLILQNCLAGIAEAFCAIGQIEFYYTEFPKSMSSIAASLFGLGSGVANLLAALILNLVDKYTKGEGKESWVSSNINKGRYESYYWLLAIMSFVNVVYYILCSWLYGPSADEIIQKDENDGEEERGSEEPFLPEESPVRVKPAAA</sequence>
<accession>A0AAV1E2I5</accession>
<evidence type="ECO:0000256" key="7">
    <source>
        <dbReference type="SAM" id="MobiDB-lite"/>
    </source>
</evidence>
<feature type="transmembrane region" description="Helical" evidence="8">
    <location>
        <begin position="127"/>
        <end position="152"/>
    </location>
</feature>
<dbReference type="PANTHER" id="PTHR11654">
    <property type="entry name" value="OLIGOPEPTIDE TRANSPORTER-RELATED"/>
    <property type="match status" value="1"/>
</dbReference>
<evidence type="ECO:0000256" key="5">
    <source>
        <dbReference type="ARBA" id="ARBA00023136"/>
    </source>
</evidence>
<dbReference type="CDD" id="cd17416">
    <property type="entry name" value="MFS_NPF1_2"/>
    <property type="match status" value="1"/>
</dbReference>
<feature type="compositionally biased region" description="Polar residues" evidence="7">
    <location>
        <begin position="1"/>
        <end position="20"/>
    </location>
</feature>
<protein>
    <submittedName>
        <fullName evidence="9">OLC1v1014811C3</fullName>
    </submittedName>
</protein>
<evidence type="ECO:0000313" key="10">
    <source>
        <dbReference type="Proteomes" id="UP001161247"/>
    </source>
</evidence>
<feature type="transmembrane region" description="Helical" evidence="8">
    <location>
        <begin position="570"/>
        <end position="592"/>
    </location>
</feature>
<evidence type="ECO:0000256" key="4">
    <source>
        <dbReference type="ARBA" id="ARBA00022989"/>
    </source>
</evidence>
<organism evidence="9 10">
    <name type="scientific">Oldenlandia corymbosa var. corymbosa</name>
    <dbReference type="NCBI Taxonomy" id="529605"/>
    <lineage>
        <taxon>Eukaryota</taxon>
        <taxon>Viridiplantae</taxon>
        <taxon>Streptophyta</taxon>
        <taxon>Embryophyta</taxon>
        <taxon>Tracheophyta</taxon>
        <taxon>Spermatophyta</taxon>
        <taxon>Magnoliopsida</taxon>
        <taxon>eudicotyledons</taxon>
        <taxon>Gunneridae</taxon>
        <taxon>Pentapetalae</taxon>
        <taxon>asterids</taxon>
        <taxon>lamiids</taxon>
        <taxon>Gentianales</taxon>
        <taxon>Rubiaceae</taxon>
        <taxon>Rubioideae</taxon>
        <taxon>Spermacoceae</taxon>
        <taxon>Hedyotis-Oldenlandia complex</taxon>
        <taxon>Oldenlandia</taxon>
    </lineage>
</organism>
<dbReference type="SUPFAM" id="SSF103473">
    <property type="entry name" value="MFS general substrate transporter"/>
    <property type="match status" value="1"/>
</dbReference>
<dbReference type="Pfam" id="PF00854">
    <property type="entry name" value="PTR2"/>
    <property type="match status" value="1"/>
</dbReference>
<feature type="transmembrane region" description="Helical" evidence="8">
    <location>
        <begin position="526"/>
        <end position="545"/>
    </location>
</feature>
<name>A0AAV1E2I5_OLDCO</name>
<gene>
    <name evidence="9" type="ORF">OLC1_LOCUS20995</name>
</gene>
<reference evidence="9" key="1">
    <citation type="submission" date="2023-03" db="EMBL/GenBank/DDBJ databases">
        <authorList>
            <person name="Julca I."/>
        </authorList>
    </citation>
    <scope>NUCLEOTIDE SEQUENCE</scope>
</reference>
<feature type="transmembrane region" description="Helical" evidence="8">
    <location>
        <begin position="442"/>
        <end position="461"/>
    </location>
</feature>
<feature type="region of interest" description="Disordered" evidence="7">
    <location>
        <begin position="1"/>
        <end position="55"/>
    </location>
</feature>
<evidence type="ECO:0000256" key="6">
    <source>
        <dbReference type="ARBA" id="ARBA00044504"/>
    </source>
</evidence>
<keyword evidence="4 8" id="KW-1133">Transmembrane helix</keyword>
<feature type="transmembrane region" description="Helical" evidence="8">
    <location>
        <begin position="251"/>
        <end position="271"/>
    </location>
</feature>
<evidence type="ECO:0000256" key="2">
    <source>
        <dbReference type="ARBA" id="ARBA00005982"/>
    </source>
</evidence>
<keyword evidence="3 8" id="KW-0812">Transmembrane</keyword>
<keyword evidence="5 8" id="KW-0472">Membrane</keyword>
<dbReference type="GO" id="GO:0016020">
    <property type="term" value="C:membrane"/>
    <property type="evidence" value="ECO:0007669"/>
    <property type="project" value="UniProtKB-SubCell"/>
</dbReference>
<dbReference type="AlphaFoldDB" id="A0AAV1E2I5"/>
<dbReference type="GO" id="GO:0022857">
    <property type="term" value="F:transmembrane transporter activity"/>
    <property type="evidence" value="ECO:0007669"/>
    <property type="project" value="InterPro"/>
</dbReference>
<dbReference type="InterPro" id="IPR000109">
    <property type="entry name" value="POT_fam"/>
</dbReference>
<feature type="compositionally biased region" description="Acidic residues" evidence="7">
    <location>
        <begin position="34"/>
        <end position="46"/>
    </location>
</feature>
<dbReference type="Proteomes" id="UP001161247">
    <property type="component" value="Chromosome 7"/>
</dbReference>
<evidence type="ECO:0000313" key="9">
    <source>
        <dbReference type="EMBL" id="CAI9114154.1"/>
    </source>
</evidence>
<dbReference type="Gene3D" id="1.20.1250.20">
    <property type="entry name" value="MFS general substrate transporter like domains"/>
    <property type="match status" value="1"/>
</dbReference>
<feature type="transmembrane region" description="Helical" evidence="8">
    <location>
        <begin position="481"/>
        <end position="505"/>
    </location>
</feature>
<proteinExistence type="inferred from homology"/>
<keyword evidence="10" id="KW-1185">Reference proteome</keyword>
<evidence type="ECO:0000256" key="1">
    <source>
        <dbReference type="ARBA" id="ARBA00004141"/>
    </source>
</evidence>
<feature type="transmembrane region" description="Helical" evidence="8">
    <location>
        <begin position="99"/>
        <end position="121"/>
    </location>
</feature>
<dbReference type="InterPro" id="IPR036259">
    <property type="entry name" value="MFS_trans_sf"/>
</dbReference>
<comment type="similarity">
    <text evidence="2">Belongs to the major facilitator superfamily. Proton-dependent oligopeptide transporter (POT/PTR) (TC 2.A.17) family.</text>
</comment>
<feature type="region of interest" description="Disordered" evidence="7">
    <location>
        <begin position="601"/>
        <end position="631"/>
    </location>
</feature>
<feature type="compositionally biased region" description="Basic and acidic residues" evidence="7">
    <location>
        <begin position="21"/>
        <end position="33"/>
    </location>
</feature>
<feature type="transmembrane region" description="Helical" evidence="8">
    <location>
        <begin position="400"/>
        <end position="421"/>
    </location>
</feature>
<evidence type="ECO:0000256" key="8">
    <source>
        <dbReference type="SAM" id="Phobius"/>
    </source>
</evidence>
<feature type="transmembrane region" description="Helical" evidence="8">
    <location>
        <begin position="219"/>
        <end position="239"/>
    </location>
</feature>
<dbReference type="EMBL" id="OX459124">
    <property type="protein sequence ID" value="CAI9114154.1"/>
    <property type="molecule type" value="Genomic_DNA"/>
</dbReference>
<comment type="subcellular location">
    <subcellularLocation>
        <location evidence="1">Membrane</location>
        <topology evidence="1">Multi-pass membrane protein</topology>
    </subcellularLocation>
</comment>
<evidence type="ECO:0000256" key="3">
    <source>
        <dbReference type="ARBA" id="ARBA00022692"/>
    </source>
</evidence>
<comment type="similarity">
    <text evidence="6">Belongs to the major facilitator superfamily. Phosphate:H(+) symporter (TC 2.A.1.9) family.</text>
</comment>